<evidence type="ECO:0000259" key="8">
    <source>
        <dbReference type="Pfam" id="PF02687"/>
    </source>
</evidence>
<keyword evidence="4 7" id="KW-1133">Transmembrane helix</keyword>
<evidence type="ECO:0000313" key="11">
    <source>
        <dbReference type="Proteomes" id="UP000009175"/>
    </source>
</evidence>
<dbReference type="InterPro" id="IPR050250">
    <property type="entry name" value="Macrolide_Exporter_MacB"/>
</dbReference>
<dbReference type="GO" id="GO:0005886">
    <property type="term" value="C:plasma membrane"/>
    <property type="evidence" value="ECO:0007669"/>
    <property type="project" value="UniProtKB-SubCell"/>
</dbReference>
<comment type="similarity">
    <text evidence="6">Belongs to the ABC-4 integral membrane protein family.</text>
</comment>
<dbReference type="AlphaFoldDB" id="A1S9K8"/>
<keyword evidence="5 7" id="KW-0472">Membrane</keyword>
<evidence type="ECO:0000256" key="3">
    <source>
        <dbReference type="ARBA" id="ARBA00022692"/>
    </source>
</evidence>
<evidence type="ECO:0000256" key="4">
    <source>
        <dbReference type="ARBA" id="ARBA00022989"/>
    </source>
</evidence>
<dbReference type="GO" id="GO:0022857">
    <property type="term" value="F:transmembrane transporter activity"/>
    <property type="evidence" value="ECO:0007669"/>
    <property type="project" value="TreeGrafter"/>
</dbReference>
<dbReference type="InterPro" id="IPR003838">
    <property type="entry name" value="ABC3_permease_C"/>
</dbReference>
<organism evidence="10 11">
    <name type="scientific">Shewanella amazonensis (strain ATCC BAA-1098 / SB2B)</name>
    <dbReference type="NCBI Taxonomy" id="326297"/>
    <lineage>
        <taxon>Bacteria</taxon>
        <taxon>Pseudomonadati</taxon>
        <taxon>Pseudomonadota</taxon>
        <taxon>Gammaproteobacteria</taxon>
        <taxon>Alteromonadales</taxon>
        <taxon>Shewanellaceae</taxon>
        <taxon>Shewanella</taxon>
    </lineage>
</organism>
<evidence type="ECO:0000256" key="2">
    <source>
        <dbReference type="ARBA" id="ARBA00022475"/>
    </source>
</evidence>
<dbReference type="KEGG" id="saz:Sama_2862"/>
<dbReference type="Pfam" id="PF12704">
    <property type="entry name" value="MacB_PCD"/>
    <property type="match status" value="1"/>
</dbReference>
<dbReference type="STRING" id="326297.Sama_2862"/>
<feature type="transmembrane region" description="Helical" evidence="7">
    <location>
        <begin position="370"/>
        <end position="390"/>
    </location>
</feature>
<dbReference type="OrthoDB" id="9770036at2"/>
<dbReference type="PANTHER" id="PTHR30572:SF4">
    <property type="entry name" value="ABC TRANSPORTER PERMEASE YTRF"/>
    <property type="match status" value="1"/>
</dbReference>
<evidence type="ECO:0000256" key="7">
    <source>
        <dbReference type="SAM" id="Phobius"/>
    </source>
</evidence>
<keyword evidence="2" id="KW-1003">Cell membrane</keyword>
<sequence length="405" mass="44585">MTAIKPILSAMLRSRSGPLLLLAQIILSVAIVANAAFIIQQRVDLMARPSGITESESFEFSVFNFGEEMDLFARDERDLEILRNLPGIKSAAPINMVPLSGSGWSDRFVDGPDPKNAKSLPQFAFYLSDEELVNALGLRLVEGRTFHKGQVLSGFEDKSIQREAILSQPLAKAFWGEESPIGKVVYQGDDEPITVVGVVERLHGAWVDDRNLENSVIMNIDFNGRSPNAGYMIRSEAADIPQLKETIKAALLKDEPRRVIRGFSTIAENREQNYASHAMMVFVLSCMIILLLVITALGLSGMVMFNIERRTRQIGTRRALGATRGNILGWFLTENYLLLGVGALVGSLLAFELSRQLMDFFSLDALAWQYPAVTVALLFVVTTIAVIIPARRAAAISPSIATRSV</sequence>
<feature type="transmembrane region" description="Helical" evidence="7">
    <location>
        <begin position="327"/>
        <end position="350"/>
    </location>
</feature>
<reference evidence="10 11" key="1">
    <citation type="submission" date="2006-12" db="EMBL/GenBank/DDBJ databases">
        <title>Complete sequence of Shewanella amazonensis SB2B.</title>
        <authorList>
            <consortium name="US DOE Joint Genome Institute"/>
            <person name="Copeland A."/>
            <person name="Lucas S."/>
            <person name="Lapidus A."/>
            <person name="Barry K."/>
            <person name="Detter J.C."/>
            <person name="Glavina del Rio T."/>
            <person name="Hammon N."/>
            <person name="Israni S."/>
            <person name="Dalin E."/>
            <person name="Tice H."/>
            <person name="Pitluck S."/>
            <person name="Munk A.C."/>
            <person name="Brettin T."/>
            <person name="Bruce D."/>
            <person name="Han C."/>
            <person name="Tapia R."/>
            <person name="Gilna P."/>
            <person name="Schmutz J."/>
            <person name="Larimer F."/>
            <person name="Land M."/>
            <person name="Hauser L."/>
            <person name="Kyrpides N."/>
            <person name="Mikhailova N."/>
            <person name="Fredrickson J."/>
            <person name="Richardson P."/>
        </authorList>
    </citation>
    <scope>NUCLEOTIDE SEQUENCE [LARGE SCALE GENOMIC DNA]</scope>
    <source>
        <strain evidence="11">ATCC BAA-1098 / SB2B</strain>
    </source>
</reference>
<name>A1S9K8_SHEAM</name>
<comment type="subcellular location">
    <subcellularLocation>
        <location evidence="1">Cell membrane</location>
        <topology evidence="1">Multi-pass membrane protein</topology>
    </subcellularLocation>
</comment>
<evidence type="ECO:0000256" key="6">
    <source>
        <dbReference type="ARBA" id="ARBA00038076"/>
    </source>
</evidence>
<dbReference type="EMBL" id="CP000507">
    <property type="protein sequence ID" value="ABM01065.1"/>
    <property type="molecule type" value="Genomic_DNA"/>
</dbReference>
<feature type="domain" description="ABC3 transporter permease C-terminal" evidence="8">
    <location>
        <begin position="286"/>
        <end position="398"/>
    </location>
</feature>
<proteinExistence type="inferred from homology"/>
<feature type="transmembrane region" description="Helical" evidence="7">
    <location>
        <begin position="279"/>
        <end position="307"/>
    </location>
</feature>
<accession>A1S9K8</accession>
<dbReference type="Proteomes" id="UP000009175">
    <property type="component" value="Chromosome"/>
</dbReference>
<evidence type="ECO:0000256" key="5">
    <source>
        <dbReference type="ARBA" id="ARBA00023136"/>
    </source>
</evidence>
<gene>
    <name evidence="10" type="ordered locus">Sama_2862</name>
</gene>
<protein>
    <submittedName>
        <fullName evidence="10">Uncharacterized protein</fullName>
    </submittedName>
</protein>
<dbReference type="Pfam" id="PF02687">
    <property type="entry name" value="FtsX"/>
    <property type="match status" value="1"/>
</dbReference>
<evidence type="ECO:0000259" key="9">
    <source>
        <dbReference type="Pfam" id="PF12704"/>
    </source>
</evidence>
<evidence type="ECO:0000256" key="1">
    <source>
        <dbReference type="ARBA" id="ARBA00004651"/>
    </source>
</evidence>
<dbReference type="PANTHER" id="PTHR30572">
    <property type="entry name" value="MEMBRANE COMPONENT OF TRANSPORTER-RELATED"/>
    <property type="match status" value="1"/>
</dbReference>
<evidence type="ECO:0000313" key="10">
    <source>
        <dbReference type="EMBL" id="ABM01065.1"/>
    </source>
</evidence>
<dbReference type="HOGENOM" id="CLU_056182_0_0_6"/>
<keyword evidence="3 7" id="KW-0812">Transmembrane</keyword>
<dbReference type="InterPro" id="IPR025857">
    <property type="entry name" value="MacB_PCD"/>
</dbReference>
<feature type="domain" description="MacB-like periplasmic core" evidence="9">
    <location>
        <begin position="74"/>
        <end position="248"/>
    </location>
</feature>
<dbReference type="RefSeq" id="WP_011760970.1">
    <property type="nucleotide sequence ID" value="NC_008700.1"/>
</dbReference>
<dbReference type="eggNOG" id="COG0577">
    <property type="taxonomic scope" value="Bacteria"/>
</dbReference>
<keyword evidence="11" id="KW-1185">Reference proteome</keyword>